<dbReference type="PANTHER" id="PTHR21315">
    <property type="entry name" value="APRATAXIN AND PNK-LIKE FACTOR-RELATED"/>
    <property type="match status" value="1"/>
</dbReference>
<feature type="compositionally biased region" description="Acidic residues" evidence="6">
    <location>
        <begin position="407"/>
        <end position="419"/>
    </location>
</feature>
<feature type="compositionally biased region" description="Acidic residues" evidence="6">
    <location>
        <begin position="273"/>
        <end position="282"/>
    </location>
</feature>
<evidence type="ECO:0000313" key="9">
    <source>
        <dbReference type="EMBL" id="KAK6182633.1"/>
    </source>
</evidence>
<feature type="compositionally biased region" description="Basic and acidic residues" evidence="6">
    <location>
        <begin position="146"/>
        <end position="190"/>
    </location>
</feature>
<keyword evidence="3" id="KW-0378">Hydrolase</keyword>
<feature type="compositionally biased region" description="Acidic residues" evidence="6">
    <location>
        <begin position="631"/>
        <end position="652"/>
    </location>
</feature>
<name>A0AAN8K0N6_PATCE</name>
<protein>
    <recommendedName>
        <fullName evidence="11">Aprataxin and PNK-like factor</fullName>
    </recommendedName>
</protein>
<dbReference type="Pfam" id="PF10283">
    <property type="entry name" value="zf-CCHH"/>
    <property type="match status" value="2"/>
</dbReference>
<feature type="domain" description="PNK FHA" evidence="8">
    <location>
        <begin position="6"/>
        <end position="53"/>
    </location>
</feature>
<dbReference type="GO" id="GO:0003677">
    <property type="term" value="F:DNA binding"/>
    <property type="evidence" value="ECO:0007669"/>
    <property type="project" value="InterPro"/>
</dbReference>
<feature type="compositionally biased region" description="Acidic residues" evidence="6">
    <location>
        <begin position="338"/>
        <end position="347"/>
    </location>
</feature>
<feature type="compositionally biased region" description="Acidic residues" evidence="6">
    <location>
        <begin position="388"/>
        <end position="397"/>
    </location>
</feature>
<dbReference type="Pfam" id="PF17913">
    <property type="entry name" value="FHA_2"/>
    <property type="match status" value="1"/>
</dbReference>
<feature type="domain" description="PBZ-type" evidence="7">
    <location>
        <begin position="528"/>
        <end position="553"/>
    </location>
</feature>
<dbReference type="Proteomes" id="UP001347796">
    <property type="component" value="Unassembled WGS sequence"/>
</dbReference>
<dbReference type="GO" id="GO:0008408">
    <property type="term" value="F:3'-5' exonuclease activity"/>
    <property type="evidence" value="ECO:0007669"/>
    <property type="project" value="InterPro"/>
</dbReference>
<evidence type="ECO:0000313" key="10">
    <source>
        <dbReference type="Proteomes" id="UP001347796"/>
    </source>
</evidence>
<feature type="compositionally biased region" description="Basic residues" evidence="6">
    <location>
        <begin position="523"/>
        <end position="543"/>
    </location>
</feature>
<evidence type="ECO:0000256" key="3">
    <source>
        <dbReference type="ARBA" id="ARBA00022801"/>
    </source>
</evidence>
<evidence type="ECO:0000256" key="1">
    <source>
        <dbReference type="ARBA" id="ARBA00004123"/>
    </source>
</evidence>
<feature type="compositionally biased region" description="Basic residues" evidence="6">
    <location>
        <begin position="664"/>
        <end position="676"/>
    </location>
</feature>
<feature type="compositionally biased region" description="Polar residues" evidence="6">
    <location>
        <begin position="118"/>
        <end position="129"/>
    </location>
</feature>
<comment type="caution">
    <text evidence="9">The sequence shown here is derived from an EMBL/GenBank/DDBJ whole genome shotgun (WGS) entry which is preliminary data.</text>
</comment>
<evidence type="ECO:0000259" key="7">
    <source>
        <dbReference type="Pfam" id="PF10283"/>
    </source>
</evidence>
<feature type="domain" description="PBZ-type" evidence="7">
    <location>
        <begin position="563"/>
        <end position="585"/>
    </location>
</feature>
<comment type="subcellular location">
    <subcellularLocation>
        <location evidence="1">Nucleus</location>
    </subcellularLocation>
</comment>
<feature type="compositionally biased region" description="Basic and acidic residues" evidence="6">
    <location>
        <begin position="594"/>
        <end position="605"/>
    </location>
</feature>
<dbReference type="InterPro" id="IPR019406">
    <property type="entry name" value="APLF_PBZ"/>
</dbReference>
<dbReference type="InterPro" id="IPR039253">
    <property type="entry name" value="APLF"/>
</dbReference>
<feature type="compositionally biased region" description="Basic residues" evidence="6">
    <location>
        <begin position="285"/>
        <end position="296"/>
    </location>
</feature>
<dbReference type="GO" id="GO:0003906">
    <property type="term" value="F:DNA-(apurinic or apyrimidinic site) endonuclease activity"/>
    <property type="evidence" value="ECO:0007669"/>
    <property type="project" value="InterPro"/>
</dbReference>
<accession>A0AAN8K0N6</accession>
<feature type="compositionally biased region" description="Polar residues" evidence="6">
    <location>
        <begin position="192"/>
        <end position="204"/>
    </location>
</feature>
<feature type="compositionally biased region" description="Basic residues" evidence="6">
    <location>
        <begin position="426"/>
        <end position="437"/>
    </location>
</feature>
<dbReference type="AlphaFoldDB" id="A0AAN8K0N6"/>
<dbReference type="PANTHER" id="PTHR21315:SF2">
    <property type="entry name" value="APRATAXIN AND PNK-LIKE FACTOR"/>
    <property type="match status" value="1"/>
</dbReference>
<dbReference type="Gene3D" id="2.60.200.20">
    <property type="match status" value="1"/>
</dbReference>
<sequence>MSVVQLKCMDGGNVTDVPDTGITVVGRGPFLEIKDRRVSRNHANLEVKEGKLYLTSIHVNPCFYKKAGGDGVQKILHKDEVYCLEEGDVFSLLPDQLFFQVLYKIKSVNGDVKKDEVTSQTNGTTSTPVKKTVNKDVDEDWDNSSGDEKLTIEETPMIKETTKADENAKIEANNKKDDTKRDIKKEEPQEPKATTSSRETSPAGPSTVIPPGQKEEMALPVDRKRKLPDWLIQTANSTPTTSGKKKPAPKVTANNKREPRTAAVIASIKQEESITEEDDEEIMPVKKKRGRPAPRKKPIEDSFSEEEDDEPIQKTSKGKTVRTLTPGTRTPRRKDRYDDDDDEEDDDMPSRRKAKPIPRRTARPPTPESFTPVKRPVRAAKYARGSYEDELSDDSEELGFAKKKDDEDSDFIAEEEDSGSDWGSKKTTKTPKGKGKGKAASIRTPRSRGRPRKSRSDVDSDEYLDEYVPRPSKTRGRASKASRDDSDDEEESYSPPPKTKSRARPKKAAKSESEEEETSTVKTKTKKRKRCEFGKKCYRKNPGHFKEFCHPGDDTYEEDDELPECQYGQDCYRTNAKHKEEYSHASKPSATGRPKRDTAGKKSLLEGDEDDDGDVNTYDYNDSFLDNTMESSEEETFDPADEDSDYDPESEDITGLVKEAKGFSRNKKMQKPARSR</sequence>
<keyword evidence="2" id="KW-0227">DNA damage</keyword>
<reference evidence="9 10" key="1">
    <citation type="submission" date="2024-01" db="EMBL/GenBank/DDBJ databases">
        <title>The genome of the rayed Mediterranean limpet Patella caerulea (Linnaeus, 1758).</title>
        <authorList>
            <person name="Anh-Thu Weber A."/>
            <person name="Halstead-Nussloch G."/>
        </authorList>
    </citation>
    <scope>NUCLEOTIDE SEQUENCE [LARGE SCALE GENOMIC DNA]</scope>
    <source>
        <strain evidence="9">AATW-2023a</strain>
        <tissue evidence="9">Whole specimen</tissue>
    </source>
</reference>
<organism evidence="9 10">
    <name type="scientific">Patella caerulea</name>
    <name type="common">Rayed Mediterranean limpet</name>
    <dbReference type="NCBI Taxonomy" id="87958"/>
    <lineage>
        <taxon>Eukaryota</taxon>
        <taxon>Metazoa</taxon>
        <taxon>Spiralia</taxon>
        <taxon>Lophotrochozoa</taxon>
        <taxon>Mollusca</taxon>
        <taxon>Gastropoda</taxon>
        <taxon>Patellogastropoda</taxon>
        <taxon>Patelloidea</taxon>
        <taxon>Patellidae</taxon>
        <taxon>Patella</taxon>
    </lineage>
</organism>
<keyword evidence="4" id="KW-0234">DNA repair</keyword>
<feature type="compositionally biased region" description="Basic residues" evidence="6">
    <location>
        <begin position="351"/>
        <end position="362"/>
    </location>
</feature>
<dbReference type="GO" id="GO:0006302">
    <property type="term" value="P:double-strand break repair"/>
    <property type="evidence" value="ECO:0007669"/>
    <property type="project" value="InterPro"/>
</dbReference>
<evidence type="ECO:0008006" key="11">
    <source>
        <dbReference type="Google" id="ProtNLM"/>
    </source>
</evidence>
<dbReference type="PRINTS" id="PR00929">
    <property type="entry name" value="ATHOOK"/>
</dbReference>
<feature type="compositionally biased region" description="Basic and acidic residues" evidence="6">
    <location>
        <begin position="544"/>
        <end position="553"/>
    </location>
</feature>
<evidence type="ECO:0000256" key="2">
    <source>
        <dbReference type="ARBA" id="ARBA00022763"/>
    </source>
</evidence>
<dbReference type="FunFam" id="2.60.200.20:FF:000061">
    <property type="entry name" value="Zgc:165656 protein"/>
    <property type="match status" value="1"/>
</dbReference>
<dbReference type="InterPro" id="IPR017956">
    <property type="entry name" value="AT_hook_DNA-bd_motif"/>
</dbReference>
<feature type="compositionally biased region" description="Basic residues" evidence="6">
    <location>
        <begin position="499"/>
        <end position="508"/>
    </location>
</feature>
<dbReference type="GO" id="GO:0005634">
    <property type="term" value="C:nucleus"/>
    <property type="evidence" value="ECO:0007669"/>
    <property type="project" value="UniProtKB-SubCell"/>
</dbReference>
<dbReference type="EMBL" id="JAZGQO010000007">
    <property type="protein sequence ID" value="KAK6182633.1"/>
    <property type="molecule type" value="Genomic_DNA"/>
</dbReference>
<dbReference type="InterPro" id="IPR041388">
    <property type="entry name" value="FHA_2"/>
</dbReference>
<evidence type="ECO:0000256" key="6">
    <source>
        <dbReference type="SAM" id="MobiDB-lite"/>
    </source>
</evidence>
<feature type="region of interest" description="Disordered" evidence="6">
    <location>
        <begin position="113"/>
        <end position="561"/>
    </location>
</feature>
<gene>
    <name evidence="9" type="ORF">SNE40_010274</name>
</gene>
<evidence type="ECO:0000259" key="8">
    <source>
        <dbReference type="Pfam" id="PF17913"/>
    </source>
</evidence>
<proteinExistence type="predicted"/>
<keyword evidence="10" id="KW-1185">Reference proteome</keyword>
<evidence type="ECO:0000256" key="5">
    <source>
        <dbReference type="ARBA" id="ARBA00023242"/>
    </source>
</evidence>
<dbReference type="GO" id="GO:0035861">
    <property type="term" value="C:site of double-strand break"/>
    <property type="evidence" value="ECO:0007669"/>
    <property type="project" value="TreeGrafter"/>
</dbReference>
<evidence type="ECO:0000256" key="4">
    <source>
        <dbReference type="ARBA" id="ARBA00023204"/>
    </source>
</evidence>
<dbReference type="SUPFAM" id="SSF49879">
    <property type="entry name" value="SMAD/FHA domain"/>
    <property type="match status" value="1"/>
</dbReference>
<feature type="region of interest" description="Disordered" evidence="6">
    <location>
        <begin position="578"/>
        <end position="676"/>
    </location>
</feature>
<keyword evidence="5" id="KW-0539">Nucleus</keyword>
<dbReference type="InterPro" id="IPR008984">
    <property type="entry name" value="SMAD_FHA_dom_sf"/>
</dbReference>
<feature type="compositionally biased region" description="Polar residues" evidence="6">
    <location>
        <begin position="233"/>
        <end position="242"/>
    </location>
</feature>